<accession>A0ACA9P1C7</accession>
<dbReference type="Proteomes" id="UP000789366">
    <property type="component" value="Unassembled WGS sequence"/>
</dbReference>
<name>A0ACA9P1C7_9GLOM</name>
<feature type="non-terminal residue" evidence="1">
    <location>
        <position position="1"/>
    </location>
</feature>
<proteinExistence type="predicted"/>
<gene>
    <name evidence="1" type="ORF">SPELUC_LOCUS10569</name>
</gene>
<comment type="caution">
    <text evidence="1">The sequence shown here is derived from an EMBL/GenBank/DDBJ whole genome shotgun (WGS) entry which is preliminary data.</text>
</comment>
<dbReference type="EMBL" id="CAJVPW010020023">
    <property type="protein sequence ID" value="CAG8687437.1"/>
    <property type="molecule type" value="Genomic_DNA"/>
</dbReference>
<keyword evidence="2" id="KW-1185">Reference proteome</keyword>
<sequence length="74" mass="8193">ITALNRKISQSGATNEKELLNRISSDLSLDLSPPINYDRVITAIQQLIKNKSAESHNQELASGSNESNKNLITW</sequence>
<evidence type="ECO:0000313" key="2">
    <source>
        <dbReference type="Proteomes" id="UP000789366"/>
    </source>
</evidence>
<organism evidence="1 2">
    <name type="scientific">Cetraspora pellucida</name>
    <dbReference type="NCBI Taxonomy" id="1433469"/>
    <lineage>
        <taxon>Eukaryota</taxon>
        <taxon>Fungi</taxon>
        <taxon>Fungi incertae sedis</taxon>
        <taxon>Mucoromycota</taxon>
        <taxon>Glomeromycotina</taxon>
        <taxon>Glomeromycetes</taxon>
        <taxon>Diversisporales</taxon>
        <taxon>Gigasporaceae</taxon>
        <taxon>Cetraspora</taxon>
    </lineage>
</organism>
<protein>
    <submittedName>
        <fullName evidence="1">15739_t:CDS:1</fullName>
    </submittedName>
</protein>
<reference evidence="1" key="1">
    <citation type="submission" date="2021-06" db="EMBL/GenBank/DDBJ databases">
        <authorList>
            <person name="Kallberg Y."/>
            <person name="Tangrot J."/>
            <person name="Rosling A."/>
        </authorList>
    </citation>
    <scope>NUCLEOTIDE SEQUENCE</scope>
    <source>
        <strain evidence="1">28 12/20/2015</strain>
    </source>
</reference>
<evidence type="ECO:0000313" key="1">
    <source>
        <dbReference type="EMBL" id="CAG8687437.1"/>
    </source>
</evidence>